<keyword evidence="8" id="KW-1185">Reference proteome</keyword>
<protein>
    <recommendedName>
        <fullName evidence="9">Cytochrome P450</fullName>
    </recommendedName>
</protein>
<evidence type="ECO:0000256" key="3">
    <source>
        <dbReference type="ARBA" id="ARBA00022723"/>
    </source>
</evidence>
<dbReference type="GO" id="GO:0005506">
    <property type="term" value="F:iron ion binding"/>
    <property type="evidence" value="ECO:0007669"/>
    <property type="project" value="InterPro"/>
</dbReference>
<dbReference type="InterPro" id="IPR001128">
    <property type="entry name" value="Cyt_P450"/>
</dbReference>
<evidence type="ECO:0000256" key="5">
    <source>
        <dbReference type="SAM" id="MobiDB-lite"/>
    </source>
</evidence>
<dbReference type="InterPro" id="IPR036396">
    <property type="entry name" value="Cyt_P450_sf"/>
</dbReference>
<keyword evidence="6" id="KW-0732">Signal</keyword>
<dbReference type="GO" id="GO:0016705">
    <property type="term" value="F:oxidoreductase activity, acting on paired donors, with incorporation or reduction of molecular oxygen"/>
    <property type="evidence" value="ECO:0007669"/>
    <property type="project" value="InterPro"/>
</dbReference>
<gene>
    <name evidence="7" type="ORF">E4U43_008698</name>
</gene>
<dbReference type="GO" id="GO:0020037">
    <property type="term" value="F:heme binding"/>
    <property type="evidence" value="ECO:0007669"/>
    <property type="project" value="InterPro"/>
</dbReference>
<dbReference type="Gene3D" id="1.10.630.10">
    <property type="entry name" value="Cytochrome P450"/>
    <property type="match status" value="1"/>
</dbReference>
<dbReference type="AlphaFoldDB" id="A0A9P7NCT5"/>
<keyword evidence="2" id="KW-0349">Heme</keyword>
<dbReference type="PRINTS" id="PR00385">
    <property type="entry name" value="P450"/>
</dbReference>
<evidence type="ECO:0000313" key="7">
    <source>
        <dbReference type="EMBL" id="KAG6009568.1"/>
    </source>
</evidence>
<reference evidence="7" key="1">
    <citation type="journal article" date="2020" name="bioRxiv">
        <title>Whole genome comparisons of ergot fungi reveals the divergence and evolution of species within the genus Claviceps are the result of varying mechanisms driving genome evolution and host range expansion.</title>
        <authorList>
            <person name="Wyka S.A."/>
            <person name="Mondo S.J."/>
            <person name="Liu M."/>
            <person name="Dettman J."/>
            <person name="Nalam V."/>
            <person name="Broders K.D."/>
        </authorList>
    </citation>
    <scope>NUCLEOTIDE SEQUENCE</scope>
    <source>
        <strain evidence="7">CCC 602</strain>
    </source>
</reference>
<dbReference type="Proteomes" id="UP000748025">
    <property type="component" value="Unassembled WGS sequence"/>
</dbReference>
<evidence type="ECO:0000256" key="2">
    <source>
        <dbReference type="ARBA" id="ARBA00022617"/>
    </source>
</evidence>
<dbReference type="InterPro" id="IPR050121">
    <property type="entry name" value="Cytochrome_P450_monoxygenase"/>
</dbReference>
<sequence length="558" mass="62899">MINALIVVCLLLLVAIYVRHRAYPRPYKDIPHSTQSARRILGDIPDILQFIQDGNDPDDYISHRCRQLNSPIIQLFFMPFTSPLIFLDDVGESESIVVSRTKELDRAPMTVNTFLPFFPLSSILKRTTPEWRAQRRLWKDAMGHDFLRHIAAPHTYKVALELAELFRLKTDMAKGRPFSMRTDFNICGLDVIWAAFLGSELHGIRDAICGVRETHHDDSFAHQPASVDSPAVLPPTVKGELYEAIEFLNQSLNLSLTSWLPGWYHWLLRQAPKYRRAWALKTKIINDHIQMARERVAASSSQQVDGSKMCAMDMALCREQGAIARPNAAAFVIPPTDKEMHDELFMLLIAGHETTATTLCWCVKLLTNNAEPQGRLRAALKAALPALNQLTVDDILNTDIPYLDAALEECVRLASIVPRIVRVALDDTEILGYHIPRGAQILCTTYVCAHTLRKYPKRGDQNGHEDEKGVASSPIDSPTEDMDAFSPERWLDDAGAFNSQAVSKMSFSGGPRELRILLVVLLMSFELESIPEELNSMRTDPGALRIPRQAFVRLRNLD</sequence>
<accession>A0A9P7NCT5</accession>
<dbReference type="SUPFAM" id="SSF48264">
    <property type="entry name" value="Cytochrome P450"/>
    <property type="match status" value="1"/>
</dbReference>
<dbReference type="PANTHER" id="PTHR24305:SF166">
    <property type="entry name" value="CYTOCHROME P450 12A4, MITOCHONDRIAL-RELATED"/>
    <property type="match status" value="1"/>
</dbReference>
<dbReference type="OrthoDB" id="1470350at2759"/>
<comment type="similarity">
    <text evidence="1">Belongs to the cytochrome P450 family.</text>
</comment>
<evidence type="ECO:0000256" key="4">
    <source>
        <dbReference type="ARBA" id="ARBA00023004"/>
    </source>
</evidence>
<dbReference type="EMBL" id="SRPW01000986">
    <property type="protein sequence ID" value="KAG6009568.1"/>
    <property type="molecule type" value="Genomic_DNA"/>
</dbReference>
<evidence type="ECO:0000313" key="8">
    <source>
        <dbReference type="Proteomes" id="UP000748025"/>
    </source>
</evidence>
<keyword evidence="3" id="KW-0479">Metal-binding</keyword>
<name>A0A9P7NCT5_9HYPO</name>
<feature type="chain" id="PRO_5040488431" description="Cytochrome P450" evidence="6">
    <location>
        <begin position="23"/>
        <end position="558"/>
    </location>
</feature>
<dbReference type="PANTHER" id="PTHR24305">
    <property type="entry name" value="CYTOCHROME P450"/>
    <property type="match status" value="1"/>
</dbReference>
<feature type="signal peptide" evidence="6">
    <location>
        <begin position="1"/>
        <end position="22"/>
    </location>
</feature>
<dbReference type="Pfam" id="PF00067">
    <property type="entry name" value="p450"/>
    <property type="match status" value="1"/>
</dbReference>
<evidence type="ECO:0008006" key="9">
    <source>
        <dbReference type="Google" id="ProtNLM"/>
    </source>
</evidence>
<dbReference type="GO" id="GO:0004497">
    <property type="term" value="F:monooxygenase activity"/>
    <property type="evidence" value="ECO:0007669"/>
    <property type="project" value="InterPro"/>
</dbReference>
<evidence type="ECO:0000256" key="1">
    <source>
        <dbReference type="ARBA" id="ARBA00010617"/>
    </source>
</evidence>
<feature type="region of interest" description="Disordered" evidence="5">
    <location>
        <begin position="457"/>
        <end position="484"/>
    </location>
</feature>
<feature type="compositionally biased region" description="Basic and acidic residues" evidence="5">
    <location>
        <begin position="457"/>
        <end position="469"/>
    </location>
</feature>
<comment type="caution">
    <text evidence="7">The sequence shown here is derived from an EMBL/GenBank/DDBJ whole genome shotgun (WGS) entry which is preliminary data.</text>
</comment>
<organism evidence="7 8">
    <name type="scientific">Claviceps pusilla</name>
    <dbReference type="NCBI Taxonomy" id="123648"/>
    <lineage>
        <taxon>Eukaryota</taxon>
        <taxon>Fungi</taxon>
        <taxon>Dikarya</taxon>
        <taxon>Ascomycota</taxon>
        <taxon>Pezizomycotina</taxon>
        <taxon>Sordariomycetes</taxon>
        <taxon>Hypocreomycetidae</taxon>
        <taxon>Hypocreales</taxon>
        <taxon>Clavicipitaceae</taxon>
        <taxon>Claviceps</taxon>
    </lineage>
</organism>
<keyword evidence="4" id="KW-0408">Iron</keyword>
<proteinExistence type="inferred from homology"/>
<evidence type="ECO:0000256" key="6">
    <source>
        <dbReference type="SAM" id="SignalP"/>
    </source>
</evidence>